<evidence type="ECO:0000256" key="12">
    <source>
        <dbReference type="ARBA" id="ARBA00023315"/>
    </source>
</evidence>
<dbReference type="GO" id="GO:0003977">
    <property type="term" value="F:UDP-N-acetylglucosamine diphosphorylase activity"/>
    <property type="evidence" value="ECO:0007669"/>
    <property type="project" value="UniProtKB-UniRule"/>
</dbReference>
<dbReference type="InterPro" id="IPR038009">
    <property type="entry name" value="GlmU_C_LbH"/>
</dbReference>
<dbReference type="NCBIfam" id="NF010932">
    <property type="entry name" value="PRK14352.1"/>
    <property type="match status" value="1"/>
</dbReference>
<feature type="binding site" evidence="17">
    <location>
        <position position="35"/>
    </location>
    <ligand>
        <name>UDP-N-acetyl-alpha-D-glucosamine</name>
        <dbReference type="ChEBI" id="CHEBI:57705"/>
    </ligand>
</feature>
<dbReference type="InterPro" id="IPR005882">
    <property type="entry name" value="Bifunctional_GlmU"/>
</dbReference>
<feature type="binding site" evidence="17">
    <location>
        <position position="396"/>
    </location>
    <ligand>
        <name>acetyl-CoA</name>
        <dbReference type="ChEBI" id="CHEBI:57288"/>
    </ligand>
</feature>
<comment type="catalytic activity">
    <reaction evidence="15 17">
        <text>N-acetyl-alpha-D-glucosamine 1-phosphate + UTP + H(+) = UDP-N-acetyl-alpha-D-glucosamine + diphosphate</text>
        <dbReference type="Rhea" id="RHEA:13509"/>
        <dbReference type="ChEBI" id="CHEBI:15378"/>
        <dbReference type="ChEBI" id="CHEBI:33019"/>
        <dbReference type="ChEBI" id="CHEBI:46398"/>
        <dbReference type="ChEBI" id="CHEBI:57705"/>
        <dbReference type="ChEBI" id="CHEBI:57776"/>
        <dbReference type="EC" id="2.7.7.23"/>
    </reaction>
</comment>
<dbReference type="GO" id="GO:0009245">
    <property type="term" value="P:lipid A biosynthetic process"/>
    <property type="evidence" value="ECO:0007669"/>
    <property type="project" value="UniProtKB-UniRule"/>
</dbReference>
<evidence type="ECO:0000256" key="5">
    <source>
        <dbReference type="ARBA" id="ARBA00022695"/>
    </source>
</evidence>
<comment type="caution">
    <text evidence="20">The sequence shown here is derived from an EMBL/GenBank/DDBJ whole genome shotgun (WGS) entry which is preliminary data.</text>
</comment>
<feature type="binding site" evidence="17">
    <location>
        <position position="393"/>
    </location>
    <ligand>
        <name>UDP-N-acetyl-alpha-D-glucosamine</name>
        <dbReference type="ChEBI" id="CHEBI:57705"/>
    </ligand>
</feature>
<comment type="function">
    <text evidence="16 17">Catalyzes the last two sequential reactions in the de novo biosynthetic pathway for UDP-N-acetylglucosamine (UDP-GlcNAc). The C-terminal domain catalyzes the transfer of acetyl group from acetyl coenzyme A to glucosamine-1-phosphate (GlcN-1-P) to produce N-acetylglucosamine-1-phosphate (GlcNAc-1-P), which is converted into UDP-GlcNAc by the transfer of uridine 5-monophosphate (from uridine 5-triphosphate), a reaction catalyzed by the N-terminal domain.</text>
</comment>
<feature type="binding site" evidence="17">
    <location>
        <position position="421"/>
    </location>
    <ligand>
        <name>acetyl-CoA</name>
        <dbReference type="ChEBI" id="CHEBI:57288"/>
    </ligand>
</feature>
<reference evidence="20 21" key="1">
    <citation type="submission" date="2019-09" db="EMBL/GenBank/DDBJ databases">
        <title>Phylogeny of genus Pseudoclavibacter and closely related genus.</title>
        <authorList>
            <person name="Li Y."/>
        </authorList>
    </citation>
    <scope>NUCLEOTIDE SEQUENCE [LARGE SCALE GENOMIC DNA]</scope>
    <source>
        <strain evidence="20 21">EGI 60007</strain>
    </source>
</reference>
<evidence type="ECO:0000256" key="10">
    <source>
        <dbReference type="ARBA" id="ARBA00022984"/>
    </source>
</evidence>
<sequence length="497" mass="52511">MDAGALWRNAVTETNLAVIVLAAGAGTRMKSRTPKVLHRLGGVPLIGHVLHTAAELGAGHTVVVVRHDRDRVVEAVLELAPEATIADQDEIPGTGRAVEVGLEALPDEFGGTVVVLSGDVPLLDSGTVARLVQAHVERRNHLTMLTAAYDDPSGFGRVVRNEHGEFEAIVEHKDATEAQLRIREINAGVYAFETATIRRVLRSIGQANAQGEKYLTDAASVLSREGGRIEAVQVTDNWLVQGVNDRLQLGATAAEYNRRIIAEWQREGVTVHDPATTIIERDVTLAPDVELFPGTQLRGATSVAEGALIGPDTTLVDCEVGADAVVKRTDATLSVIGARASVGPWAYLRPNSIVGDDGKIGTFVETKNTTIGTGSKVPHLSYLGDTTVGEQSNVGAGTITANYDGVEKHRTTVGDHVRSGSHNVFVAPVTIQDGVYTGAGTVVRKDVPAGSLAISVAPQRNIEGWVVANREGTAAAEAAARASERGPESTTRESESM</sequence>
<feature type="domain" description="MobA-like NTP transferase" evidence="19">
    <location>
        <begin position="18"/>
        <end position="147"/>
    </location>
</feature>
<feature type="binding site" evidence="17">
    <location>
        <position position="88"/>
    </location>
    <ligand>
        <name>UDP-N-acetyl-alpha-D-glucosamine</name>
        <dbReference type="ChEBI" id="CHEBI:57705"/>
    </ligand>
</feature>
<name>A0A6H9WKC6_9MICO</name>
<evidence type="ECO:0000256" key="3">
    <source>
        <dbReference type="ARBA" id="ARBA00022490"/>
    </source>
</evidence>
<dbReference type="CDD" id="cd02540">
    <property type="entry name" value="GT2_GlmU_N_bac"/>
    <property type="match status" value="1"/>
</dbReference>
<comment type="similarity">
    <text evidence="2 17">In the N-terminal section; belongs to the N-acetylglucosamine-1-phosphate uridyltransferase family.</text>
</comment>
<feature type="binding site" evidence="17">
    <location>
        <position position="186"/>
    </location>
    <ligand>
        <name>UDP-N-acetyl-alpha-D-glucosamine</name>
        <dbReference type="ChEBI" id="CHEBI:57705"/>
    </ligand>
</feature>
<comment type="catalytic activity">
    <reaction evidence="14 17">
        <text>alpha-D-glucosamine 1-phosphate + acetyl-CoA = N-acetyl-alpha-D-glucosamine 1-phosphate + CoA + H(+)</text>
        <dbReference type="Rhea" id="RHEA:13725"/>
        <dbReference type="ChEBI" id="CHEBI:15378"/>
        <dbReference type="ChEBI" id="CHEBI:57287"/>
        <dbReference type="ChEBI" id="CHEBI:57288"/>
        <dbReference type="ChEBI" id="CHEBI:57776"/>
        <dbReference type="ChEBI" id="CHEBI:58516"/>
        <dbReference type="EC" id="2.3.1.157"/>
    </reaction>
</comment>
<keyword evidence="10 17" id="KW-0573">Peptidoglycan synthesis</keyword>
<dbReference type="SUPFAM" id="SSF53448">
    <property type="entry name" value="Nucleotide-diphospho-sugar transferases"/>
    <property type="match status" value="1"/>
</dbReference>
<keyword evidence="11 17" id="KW-0511">Multifunctional enzyme</keyword>
<comment type="cofactor">
    <cofactor evidence="17">
        <name>Mg(2+)</name>
        <dbReference type="ChEBI" id="CHEBI:18420"/>
    </cofactor>
    <text evidence="17">Binds 1 Mg(2+) ion per subunit.</text>
</comment>
<feature type="binding site" evidence="17">
    <location>
        <position position="244"/>
    </location>
    <ligand>
        <name>UDP-N-acetyl-alpha-D-glucosamine</name>
        <dbReference type="ChEBI" id="CHEBI:57705"/>
    </ligand>
</feature>
<proteinExistence type="inferred from homology"/>
<keyword evidence="3 17" id="KW-0963">Cytoplasm</keyword>
<keyword evidence="5 17" id="KW-0548">Nucleotidyltransferase</keyword>
<dbReference type="PANTHER" id="PTHR43584">
    <property type="entry name" value="NUCLEOTIDYL TRANSFERASE"/>
    <property type="match status" value="1"/>
</dbReference>
<evidence type="ECO:0000256" key="6">
    <source>
        <dbReference type="ARBA" id="ARBA00022723"/>
    </source>
</evidence>
<comment type="pathway">
    <text evidence="17">Nucleotide-sugar biosynthesis; UDP-N-acetyl-alpha-D-glucosamine biosynthesis; UDP-N-acetyl-alpha-D-glucosamine from N-acetyl-alpha-D-glucosamine 1-phosphate: step 1/1.</text>
</comment>
<dbReference type="GO" id="GO:0019134">
    <property type="term" value="F:glucosamine-1-phosphate N-acetyltransferase activity"/>
    <property type="evidence" value="ECO:0007669"/>
    <property type="project" value="UniProtKB-UniRule"/>
</dbReference>
<evidence type="ECO:0000256" key="9">
    <source>
        <dbReference type="ARBA" id="ARBA00022960"/>
    </source>
</evidence>
<dbReference type="AlphaFoldDB" id="A0A6H9WKC6"/>
<dbReference type="GO" id="GO:0071555">
    <property type="term" value="P:cell wall organization"/>
    <property type="evidence" value="ECO:0007669"/>
    <property type="project" value="UniProtKB-KW"/>
</dbReference>
<keyword evidence="12 17" id="KW-0012">Acyltransferase</keyword>
<evidence type="ECO:0000256" key="4">
    <source>
        <dbReference type="ARBA" id="ARBA00022679"/>
    </source>
</evidence>
<evidence type="ECO:0000256" key="13">
    <source>
        <dbReference type="ARBA" id="ARBA00023316"/>
    </source>
</evidence>
<keyword evidence="13 17" id="KW-0961">Cell wall biogenesis/degradation</keyword>
<dbReference type="UniPathway" id="UPA00113">
    <property type="reaction ID" value="UER00532"/>
</dbReference>
<comment type="subunit">
    <text evidence="17">Homotrimer.</text>
</comment>
<dbReference type="GO" id="GO:0009252">
    <property type="term" value="P:peptidoglycan biosynthetic process"/>
    <property type="evidence" value="ECO:0007669"/>
    <property type="project" value="UniProtKB-UniRule"/>
</dbReference>
<comment type="pathway">
    <text evidence="17">Bacterial outer membrane biogenesis; LPS lipid A biosynthesis.</text>
</comment>
<evidence type="ECO:0000313" key="21">
    <source>
        <dbReference type="Proteomes" id="UP000431744"/>
    </source>
</evidence>
<keyword evidence="7 17" id="KW-0677">Repeat</keyword>
<feature type="binding site" evidence="17">
    <location>
        <position position="439"/>
    </location>
    <ligand>
        <name>acetyl-CoA</name>
        <dbReference type="ChEBI" id="CHEBI:57288"/>
    </ligand>
</feature>
<dbReference type="EMBL" id="WBJY01000001">
    <property type="protein sequence ID" value="KAB1649593.1"/>
    <property type="molecule type" value="Genomic_DNA"/>
</dbReference>
<evidence type="ECO:0000256" key="1">
    <source>
        <dbReference type="ARBA" id="ARBA00007707"/>
    </source>
</evidence>
<evidence type="ECO:0000259" key="19">
    <source>
        <dbReference type="Pfam" id="PF12804"/>
    </source>
</evidence>
<dbReference type="InterPro" id="IPR025877">
    <property type="entry name" value="MobA-like_NTP_Trfase"/>
</dbReference>
<dbReference type="EC" id="2.7.7.23" evidence="17"/>
<keyword evidence="4 17" id="KW-0808">Transferase</keyword>
<dbReference type="NCBIfam" id="TIGR01173">
    <property type="entry name" value="glmU"/>
    <property type="match status" value="1"/>
</dbReference>
<feature type="binding site" evidence="17">
    <location>
        <begin position="21"/>
        <end position="24"/>
    </location>
    <ligand>
        <name>UDP-N-acetyl-alpha-D-glucosamine</name>
        <dbReference type="ChEBI" id="CHEBI:57705"/>
    </ligand>
</feature>
<dbReference type="InterPro" id="IPR011004">
    <property type="entry name" value="Trimer_LpxA-like_sf"/>
</dbReference>
<dbReference type="GO" id="GO:0000287">
    <property type="term" value="F:magnesium ion binding"/>
    <property type="evidence" value="ECO:0007669"/>
    <property type="project" value="UniProtKB-UniRule"/>
</dbReference>
<feature type="binding site" evidence="17">
    <location>
        <position position="119"/>
    </location>
    <ligand>
        <name>Mg(2+)</name>
        <dbReference type="ChEBI" id="CHEBI:18420"/>
    </ligand>
</feature>
<dbReference type="UniPathway" id="UPA00973"/>
<evidence type="ECO:0000256" key="17">
    <source>
        <dbReference type="HAMAP-Rule" id="MF_01631"/>
    </source>
</evidence>
<protein>
    <recommendedName>
        <fullName evidence="17">Bifunctional protein GlmU</fullName>
    </recommendedName>
    <domain>
        <recommendedName>
            <fullName evidence="17">UDP-N-acetylglucosamine pyrophosphorylase</fullName>
            <ecNumber evidence="17">2.7.7.23</ecNumber>
        </recommendedName>
        <alternativeName>
            <fullName evidence="17">N-acetylglucosamine-1-phosphate uridyltransferase</fullName>
        </alternativeName>
    </domain>
    <domain>
        <recommendedName>
            <fullName evidence="17">Glucosamine-1-phosphate N-acetyltransferase</fullName>
            <ecNumber evidence="17">2.3.1.157</ecNumber>
        </recommendedName>
    </domain>
</protein>
<dbReference type="OrthoDB" id="9775031at2"/>
<dbReference type="GO" id="GO:0008360">
    <property type="term" value="P:regulation of cell shape"/>
    <property type="evidence" value="ECO:0007669"/>
    <property type="project" value="UniProtKB-KW"/>
</dbReference>
<organism evidence="20 21">
    <name type="scientific">Pseudoclavibacter endophyticus</name>
    <dbReference type="NCBI Taxonomy" id="1778590"/>
    <lineage>
        <taxon>Bacteria</taxon>
        <taxon>Bacillati</taxon>
        <taxon>Actinomycetota</taxon>
        <taxon>Actinomycetes</taxon>
        <taxon>Micrococcales</taxon>
        <taxon>Microbacteriaceae</taxon>
        <taxon>Pseudoclavibacter</taxon>
    </lineage>
</organism>
<keyword evidence="6 17" id="KW-0479">Metal-binding</keyword>
<dbReference type="Pfam" id="PF12804">
    <property type="entry name" value="NTP_transf_3"/>
    <property type="match status" value="1"/>
</dbReference>
<evidence type="ECO:0000256" key="16">
    <source>
        <dbReference type="ARBA" id="ARBA00049628"/>
    </source>
</evidence>
<keyword evidence="8 17" id="KW-0460">Magnesium</keyword>
<feature type="region of interest" description="Disordered" evidence="18">
    <location>
        <begin position="473"/>
        <end position="497"/>
    </location>
</feature>
<dbReference type="Gene3D" id="2.160.10.10">
    <property type="entry name" value="Hexapeptide repeat proteins"/>
    <property type="match status" value="1"/>
</dbReference>
<dbReference type="CDD" id="cd03353">
    <property type="entry name" value="LbH_GlmU_C"/>
    <property type="match status" value="1"/>
</dbReference>
<keyword evidence="9 17" id="KW-0133">Cell shape</keyword>
<feature type="binding site" evidence="17">
    <location>
        <begin position="117"/>
        <end position="119"/>
    </location>
    <ligand>
        <name>UDP-N-acetyl-alpha-D-glucosamine</name>
        <dbReference type="ChEBI" id="CHEBI:57705"/>
    </ligand>
</feature>
<evidence type="ECO:0000256" key="2">
    <source>
        <dbReference type="ARBA" id="ARBA00007947"/>
    </source>
</evidence>
<feature type="binding site" evidence="17">
    <location>
        <begin position="402"/>
        <end position="403"/>
    </location>
    <ligand>
        <name>acetyl-CoA</name>
        <dbReference type="ChEBI" id="CHEBI:57288"/>
    </ligand>
</feature>
<feature type="binding site" evidence="17">
    <location>
        <position position="244"/>
    </location>
    <ligand>
        <name>Mg(2+)</name>
        <dbReference type="ChEBI" id="CHEBI:18420"/>
    </ligand>
</feature>
<evidence type="ECO:0000256" key="11">
    <source>
        <dbReference type="ARBA" id="ARBA00023268"/>
    </source>
</evidence>
<dbReference type="PANTHER" id="PTHR43584:SF3">
    <property type="entry name" value="BIFUNCTIONAL PROTEIN GLMU"/>
    <property type="match status" value="1"/>
</dbReference>
<feature type="compositionally biased region" description="Basic and acidic residues" evidence="18">
    <location>
        <begin position="482"/>
        <end position="497"/>
    </location>
</feature>
<evidence type="ECO:0000256" key="8">
    <source>
        <dbReference type="ARBA" id="ARBA00022842"/>
    </source>
</evidence>
<dbReference type="InterPro" id="IPR029044">
    <property type="entry name" value="Nucleotide-diphossugar_trans"/>
</dbReference>
<feature type="binding site" evidence="17">
    <location>
        <begin position="93"/>
        <end position="94"/>
    </location>
    <ligand>
        <name>UDP-N-acetyl-alpha-D-glucosamine</name>
        <dbReference type="ChEBI" id="CHEBI:57705"/>
    </ligand>
</feature>
<comment type="caution">
    <text evidence="17">Lacks conserved residue(s) required for the propagation of feature annotation.</text>
</comment>
<dbReference type="GO" id="GO:0006048">
    <property type="term" value="P:UDP-N-acetylglucosamine biosynthetic process"/>
    <property type="evidence" value="ECO:0007669"/>
    <property type="project" value="UniProtKB-UniPathway"/>
</dbReference>
<evidence type="ECO:0000256" key="18">
    <source>
        <dbReference type="SAM" id="MobiDB-lite"/>
    </source>
</evidence>
<comment type="subcellular location">
    <subcellularLocation>
        <location evidence="17">Cytoplasm</location>
    </subcellularLocation>
</comment>
<feature type="binding site" evidence="17">
    <location>
        <position position="171"/>
    </location>
    <ligand>
        <name>UDP-N-acetyl-alpha-D-glucosamine</name>
        <dbReference type="ChEBI" id="CHEBI:57705"/>
    </ligand>
</feature>
<feature type="binding site" evidence="17">
    <location>
        <position position="382"/>
    </location>
    <ligand>
        <name>UDP-N-acetyl-alpha-D-glucosamine</name>
        <dbReference type="ChEBI" id="CHEBI:57705"/>
    </ligand>
</feature>
<dbReference type="EC" id="2.3.1.157" evidence="17"/>
<dbReference type="RefSeq" id="WP_158028183.1">
    <property type="nucleotide sequence ID" value="NZ_BMHG01000001.1"/>
</dbReference>
<feature type="binding site" evidence="17">
    <location>
        <position position="349"/>
    </location>
    <ligand>
        <name>UDP-N-acetyl-alpha-D-glucosamine</name>
        <dbReference type="ChEBI" id="CHEBI:57705"/>
    </ligand>
</feature>
<feature type="active site" description="Proton acceptor" evidence="17">
    <location>
        <position position="379"/>
    </location>
</feature>
<comment type="similarity">
    <text evidence="1 17">In the C-terminal section; belongs to the transferase hexapeptide repeat family.</text>
</comment>
<feature type="region of interest" description="N-acetyltransferase" evidence="17">
    <location>
        <begin position="268"/>
        <end position="497"/>
    </location>
</feature>
<feature type="binding site" evidence="17">
    <location>
        <position position="156"/>
    </location>
    <ligand>
        <name>UDP-N-acetyl-alpha-D-glucosamine</name>
        <dbReference type="ChEBI" id="CHEBI:57705"/>
    </ligand>
</feature>
<dbReference type="GO" id="GO:0000902">
    <property type="term" value="P:cell morphogenesis"/>
    <property type="evidence" value="ECO:0007669"/>
    <property type="project" value="UniProtKB-UniRule"/>
</dbReference>
<comment type="pathway">
    <text evidence="17">Nucleotide-sugar biosynthesis; UDP-N-acetyl-alpha-D-glucosamine biosynthesis; N-acetyl-alpha-D-glucosamine 1-phosphate from alpha-D-glucosamine 6-phosphate (route II): step 2/2.</text>
</comment>
<accession>A0A6H9WKC6</accession>
<dbReference type="GO" id="GO:0005737">
    <property type="term" value="C:cytoplasm"/>
    <property type="evidence" value="ECO:0007669"/>
    <property type="project" value="UniProtKB-SubCell"/>
</dbReference>
<gene>
    <name evidence="17 20" type="primary">glmU</name>
    <name evidence="20" type="ORF">F8O04_04910</name>
</gene>
<evidence type="ECO:0000256" key="14">
    <source>
        <dbReference type="ARBA" id="ARBA00048247"/>
    </source>
</evidence>
<dbReference type="GO" id="GO:0016020">
    <property type="term" value="C:membrane"/>
    <property type="evidence" value="ECO:0007669"/>
    <property type="project" value="GOC"/>
</dbReference>
<dbReference type="Gene3D" id="3.90.550.10">
    <property type="entry name" value="Spore Coat Polysaccharide Biosynthesis Protein SpsA, Chain A"/>
    <property type="match status" value="1"/>
</dbReference>
<evidence type="ECO:0000256" key="7">
    <source>
        <dbReference type="ARBA" id="ARBA00022737"/>
    </source>
</evidence>
<keyword evidence="21" id="KW-1185">Reference proteome</keyword>
<dbReference type="HAMAP" id="MF_01631">
    <property type="entry name" value="GlmU"/>
    <property type="match status" value="1"/>
</dbReference>
<evidence type="ECO:0000313" key="20">
    <source>
        <dbReference type="EMBL" id="KAB1649593.1"/>
    </source>
</evidence>
<dbReference type="Proteomes" id="UP000431744">
    <property type="component" value="Unassembled WGS sequence"/>
</dbReference>
<feature type="region of interest" description="Linker" evidence="17">
    <location>
        <begin position="247"/>
        <end position="267"/>
    </location>
</feature>
<dbReference type="InterPro" id="IPR050065">
    <property type="entry name" value="GlmU-like"/>
</dbReference>
<evidence type="ECO:0000256" key="15">
    <source>
        <dbReference type="ARBA" id="ARBA00048493"/>
    </source>
</evidence>
<feature type="binding site" evidence="17">
    <location>
        <position position="367"/>
    </location>
    <ligand>
        <name>UDP-N-acetyl-alpha-D-glucosamine</name>
        <dbReference type="ChEBI" id="CHEBI:57705"/>
    </ligand>
</feature>
<dbReference type="SUPFAM" id="SSF51161">
    <property type="entry name" value="Trimeric LpxA-like enzymes"/>
    <property type="match status" value="1"/>
</dbReference>
<feature type="region of interest" description="Pyrophosphorylase" evidence="17">
    <location>
        <begin position="1"/>
        <end position="246"/>
    </location>
</feature>